<dbReference type="OrthoDB" id="3509362at2759"/>
<dbReference type="GeneID" id="64975000"/>
<dbReference type="SUPFAM" id="SSF51735">
    <property type="entry name" value="NAD(P)-binding Rossmann-fold domains"/>
    <property type="match status" value="1"/>
</dbReference>
<dbReference type="InterPro" id="IPR050700">
    <property type="entry name" value="YIM1/Zinc_Alcohol_DH_Fams"/>
</dbReference>
<organism evidence="2 3">
    <name type="scientific">Aspergillus puulaauensis</name>
    <dbReference type="NCBI Taxonomy" id="1220207"/>
    <lineage>
        <taxon>Eukaryota</taxon>
        <taxon>Fungi</taxon>
        <taxon>Dikarya</taxon>
        <taxon>Ascomycota</taxon>
        <taxon>Pezizomycotina</taxon>
        <taxon>Eurotiomycetes</taxon>
        <taxon>Eurotiomycetidae</taxon>
        <taxon>Eurotiales</taxon>
        <taxon>Aspergillaceae</taxon>
        <taxon>Aspergillus</taxon>
    </lineage>
</organism>
<dbReference type="InterPro" id="IPR013154">
    <property type="entry name" value="ADH-like_N"/>
</dbReference>
<dbReference type="Gene3D" id="3.90.180.10">
    <property type="entry name" value="Medium-chain alcohol dehydrogenases, catalytic domain"/>
    <property type="match status" value="1"/>
</dbReference>
<protein>
    <recommendedName>
        <fullName evidence="1">Enoyl reductase (ER) domain-containing protein</fullName>
    </recommendedName>
</protein>
<dbReference type="InterPro" id="IPR011032">
    <property type="entry name" value="GroES-like_sf"/>
</dbReference>
<dbReference type="Gene3D" id="3.40.50.720">
    <property type="entry name" value="NAD(P)-binding Rossmann-like Domain"/>
    <property type="match status" value="1"/>
</dbReference>
<proteinExistence type="predicted"/>
<dbReference type="KEGG" id="apuu:APUU_41439A"/>
<reference evidence="2" key="1">
    <citation type="submission" date="2021-01" db="EMBL/GenBank/DDBJ databases">
        <authorList>
            <consortium name="Aspergillus puulaauensis MK2 genome sequencing consortium"/>
            <person name="Kazuki M."/>
            <person name="Futagami T."/>
        </authorList>
    </citation>
    <scope>NUCLEOTIDE SEQUENCE</scope>
    <source>
        <strain evidence="2">MK2</strain>
    </source>
</reference>
<dbReference type="SUPFAM" id="SSF50129">
    <property type="entry name" value="GroES-like"/>
    <property type="match status" value="1"/>
</dbReference>
<dbReference type="Pfam" id="PF13602">
    <property type="entry name" value="ADH_zinc_N_2"/>
    <property type="match status" value="1"/>
</dbReference>
<evidence type="ECO:0000259" key="1">
    <source>
        <dbReference type="SMART" id="SM00829"/>
    </source>
</evidence>
<dbReference type="InterPro" id="IPR036291">
    <property type="entry name" value="NAD(P)-bd_dom_sf"/>
</dbReference>
<dbReference type="GO" id="GO:0016491">
    <property type="term" value="F:oxidoreductase activity"/>
    <property type="evidence" value="ECO:0007669"/>
    <property type="project" value="InterPro"/>
</dbReference>
<reference evidence="2" key="2">
    <citation type="submission" date="2021-02" db="EMBL/GenBank/DDBJ databases">
        <title>Aspergillus puulaauensis MK2 genome sequence.</title>
        <authorList>
            <person name="Futagami T."/>
            <person name="Mori K."/>
            <person name="Kadooka C."/>
            <person name="Tanaka T."/>
        </authorList>
    </citation>
    <scope>NUCLEOTIDE SEQUENCE</scope>
    <source>
        <strain evidence="2">MK2</strain>
    </source>
</reference>
<dbReference type="AlphaFoldDB" id="A0A7R7XNV8"/>
<sequence length="322" mass="34609">MQAIRHHPPGGTEKLKIAWEDIPQIQDDEVLVKIHAASVIWMELYWEIYQKEDGTYKTPILGEDYSGVIAKVGSKVPPSSGLQVGTEVMAFMSKAFPTDRSIDGGMAGYAKAHFSKMVPKPQSMNMTDAASVPLSALTAWQGLFDHAELKAGQTLLVTGAAGPTAIWAVQIGKMVGARVIGTAASEQSFKLLESIGVDQILNYKEVKLSSALEGVGVDVVFDTVGGDTTAQALEILNKNGKLIHIVDSTMVDRLGKEAGGRLIFFIVDMNAEQLARIADLIGEGKLRPVVDSVFEFHDVVKAFKKGESGHAHGKIVLQGPDV</sequence>
<dbReference type="Proteomes" id="UP000654913">
    <property type="component" value="Chromosome 4"/>
</dbReference>
<dbReference type="EMBL" id="AP024446">
    <property type="protein sequence ID" value="BCS24995.1"/>
    <property type="molecule type" value="Genomic_DNA"/>
</dbReference>
<feature type="domain" description="Enoyl reductase (ER)" evidence="1">
    <location>
        <begin position="10"/>
        <end position="317"/>
    </location>
</feature>
<dbReference type="PANTHER" id="PTHR11695">
    <property type="entry name" value="ALCOHOL DEHYDROGENASE RELATED"/>
    <property type="match status" value="1"/>
</dbReference>
<dbReference type="InterPro" id="IPR020843">
    <property type="entry name" value="ER"/>
</dbReference>
<dbReference type="CDD" id="cd05289">
    <property type="entry name" value="MDR_like_2"/>
    <property type="match status" value="1"/>
</dbReference>
<accession>A0A7R7XNV8</accession>
<name>A0A7R7XNV8_9EURO</name>
<gene>
    <name evidence="2" type="ORF">APUU_41439A</name>
</gene>
<evidence type="ECO:0000313" key="3">
    <source>
        <dbReference type="Proteomes" id="UP000654913"/>
    </source>
</evidence>
<evidence type="ECO:0000313" key="2">
    <source>
        <dbReference type="EMBL" id="BCS24995.1"/>
    </source>
</evidence>
<keyword evidence="3" id="KW-1185">Reference proteome</keyword>
<dbReference type="SMART" id="SM00829">
    <property type="entry name" value="PKS_ER"/>
    <property type="match status" value="1"/>
</dbReference>
<dbReference type="Pfam" id="PF08240">
    <property type="entry name" value="ADH_N"/>
    <property type="match status" value="1"/>
</dbReference>
<dbReference type="PANTHER" id="PTHR11695:SF294">
    <property type="entry name" value="RETICULON-4-INTERACTING PROTEIN 1, MITOCHONDRIAL"/>
    <property type="match status" value="1"/>
</dbReference>
<dbReference type="RefSeq" id="XP_041557189.1">
    <property type="nucleotide sequence ID" value="XM_041704622.1"/>
</dbReference>